<dbReference type="OrthoDB" id="8856247at2759"/>
<feature type="transmembrane region" description="Helical" evidence="1">
    <location>
        <begin position="46"/>
        <end position="69"/>
    </location>
</feature>
<evidence type="ECO:0000313" key="3">
    <source>
        <dbReference type="RefSeq" id="XP_030630618.1"/>
    </source>
</evidence>
<feature type="transmembrane region" description="Helical" evidence="1">
    <location>
        <begin position="15"/>
        <end position="34"/>
    </location>
</feature>
<dbReference type="InParanoid" id="A0A6J2VFM9"/>
<feature type="transmembrane region" description="Helical" evidence="1">
    <location>
        <begin position="214"/>
        <end position="232"/>
    </location>
</feature>
<accession>A0A6J2VFM9</accession>
<dbReference type="GO" id="GO:0004984">
    <property type="term" value="F:olfactory receptor activity"/>
    <property type="evidence" value="ECO:0007669"/>
    <property type="project" value="TreeGrafter"/>
</dbReference>
<organism evidence="2 3">
    <name type="scientific">Chanos chanos</name>
    <name type="common">Milkfish</name>
    <name type="synonym">Mugil chanos</name>
    <dbReference type="NCBI Taxonomy" id="29144"/>
    <lineage>
        <taxon>Eukaryota</taxon>
        <taxon>Metazoa</taxon>
        <taxon>Chordata</taxon>
        <taxon>Craniata</taxon>
        <taxon>Vertebrata</taxon>
        <taxon>Euteleostomi</taxon>
        <taxon>Actinopterygii</taxon>
        <taxon>Neopterygii</taxon>
        <taxon>Teleostei</taxon>
        <taxon>Ostariophysi</taxon>
        <taxon>Gonorynchiformes</taxon>
        <taxon>Chanidae</taxon>
        <taxon>Chanos</taxon>
    </lineage>
</organism>
<dbReference type="CDD" id="cd00637">
    <property type="entry name" value="7tm_classA_rhodopsin-like"/>
    <property type="match status" value="1"/>
</dbReference>
<dbReference type="GO" id="GO:0005549">
    <property type="term" value="F:odorant binding"/>
    <property type="evidence" value="ECO:0007669"/>
    <property type="project" value="TreeGrafter"/>
</dbReference>
<dbReference type="GO" id="GO:0016020">
    <property type="term" value="C:membrane"/>
    <property type="evidence" value="ECO:0007669"/>
    <property type="project" value="TreeGrafter"/>
</dbReference>
<dbReference type="SUPFAM" id="SSF81321">
    <property type="entry name" value="Family A G protein-coupled receptor-like"/>
    <property type="match status" value="1"/>
</dbReference>
<reference evidence="3" key="1">
    <citation type="submission" date="2025-08" db="UniProtKB">
        <authorList>
            <consortium name="RefSeq"/>
        </authorList>
    </citation>
    <scope>IDENTIFICATION</scope>
</reference>
<evidence type="ECO:0000313" key="2">
    <source>
        <dbReference type="Proteomes" id="UP000504632"/>
    </source>
</evidence>
<sequence>MLEDIKLLDTVKACFHSGAFIFTGLFTYLIIVTVHGTPELQTNARYALLCQHCACVAGFNVTGATLHALRALRLSTMRLVCWVLFDLQVALARGLIITLTLMAVNTCLSICKPLHYLTLVHRTRTVVILVSWFLALVNPVVFTVLACVDTPWDYVVGPDPMCSTTLEGKAPRISALALLALLILLIVGSYVLIYLEGHRAGHFSRSNSRGRRTILIHTLQMSLHLLPAVMIISRLDQYLPLALANFTVFCAAQSLSPVVYGLRCRELRSHLARFIPQPLQSLRSCGRVHDTSNGTSSSLGNVGSSTETVTSTSTCVAIGNYSAGHTDSDCEEQDSTVTCTTVQE</sequence>
<feature type="transmembrane region" description="Helical" evidence="1">
    <location>
        <begin position="172"/>
        <end position="193"/>
    </location>
</feature>
<dbReference type="PANTHER" id="PTHR26451">
    <property type="entry name" value="G_PROTEIN_RECEP_F1_2 DOMAIN-CONTAINING PROTEIN"/>
    <property type="match status" value="1"/>
</dbReference>
<dbReference type="Gene3D" id="1.20.1070.10">
    <property type="entry name" value="Rhodopsin 7-helix transmembrane proteins"/>
    <property type="match status" value="1"/>
</dbReference>
<dbReference type="PANTHER" id="PTHR26451:SF980">
    <property type="entry name" value="GENE 7582-RELATED"/>
    <property type="match status" value="1"/>
</dbReference>
<keyword evidence="3" id="KW-0675">Receptor</keyword>
<keyword evidence="1" id="KW-0472">Membrane</keyword>
<dbReference type="RefSeq" id="XP_030630618.1">
    <property type="nucleotide sequence ID" value="XM_030774758.1"/>
</dbReference>
<keyword evidence="1" id="KW-1133">Transmembrane helix</keyword>
<dbReference type="InterPro" id="IPR052921">
    <property type="entry name" value="GPCR1_Superfamily_Member"/>
</dbReference>
<dbReference type="AlphaFoldDB" id="A0A6J2VFM9"/>
<dbReference type="GeneID" id="115812272"/>
<keyword evidence="1" id="KW-0812">Transmembrane</keyword>
<keyword evidence="2" id="KW-1185">Reference proteome</keyword>
<feature type="transmembrane region" description="Helical" evidence="1">
    <location>
        <begin position="126"/>
        <end position="152"/>
    </location>
</feature>
<evidence type="ECO:0000256" key="1">
    <source>
        <dbReference type="SAM" id="Phobius"/>
    </source>
</evidence>
<dbReference type="Proteomes" id="UP000504632">
    <property type="component" value="Chromosome 5"/>
</dbReference>
<feature type="transmembrane region" description="Helical" evidence="1">
    <location>
        <begin position="89"/>
        <end position="114"/>
    </location>
</feature>
<proteinExistence type="predicted"/>
<protein>
    <submittedName>
        <fullName evidence="3">Olfactory receptor 4K17</fullName>
    </submittedName>
</protein>
<name>A0A6J2VFM9_CHACN</name>
<gene>
    <name evidence="3" type="primary">LOC115812272</name>
</gene>
<feature type="transmembrane region" description="Helical" evidence="1">
    <location>
        <begin position="238"/>
        <end position="262"/>
    </location>
</feature>